<evidence type="ECO:0000256" key="1">
    <source>
        <dbReference type="SAM" id="Phobius"/>
    </source>
</evidence>
<gene>
    <name evidence="2" type="ORF">D8674_019170</name>
</gene>
<accession>A0A5N5G7A0</accession>
<evidence type="ECO:0000313" key="2">
    <source>
        <dbReference type="EMBL" id="KAB2611138.1"/>
    </source>
</evidence>
<dbReference type="Proteomes" id="UP000327157">
    <property type="component" value="Chromosome 17"/>
</dbReference>
<comment type="caution">
    <text evidence="2">The sequence shown here is derived from an EMBL/GenBank/DDBJ whole genome shotgun (WGS) entry which is preliminary data.</text>
</comment>
<keyword evidence="1" id="KW-0472">Membrane</keyword>
<proteinExistence type="predicted"/>
<dbReference type="AlphaFoldDB" id="A0A5N5G7A0"/>
<evidence type="ECO:0000313" key="3">
    <source>
        <dbReference type="Proteomes" id="UP000327157"/>
    </source>
</evidence>
<feature type="transmembrane region" description="Helical" evidence="1">
    <location>
        <begin position="116"/>
        <end position="140"/>
    </location>
</feature>
<dbReference type="EMBL" id="SMOL01000487">
    <property type="protein sequence ID" value="KAB2611138.1"/>
    <property type="molecule type" value="Genomic_DNA"/>
</dbReference>
<keyword evidence="1" id="KW-1133">Transmembrane helix</keyword>
<reference evidence="3" key="2">
    <citation type="submission" date="2019-10" db="EMBL/GenBank/DDBJ databases">
        <title>A de novo genome assembly of a pear dwarfing rootstock.</title>
        <authorList>
            <person name="Wang F."/>
            <person name="Wang J."/>
            <person name="Li S."/>
            <person name="Zhang Y."/>
            <person name="Fang M."/>
            <person name="Ma L."/>
            <person name="Zhao Y."/>
            <person name="Jiang S."/>
        </authorList>
    </citation>
    <scope>NUCLEOTIDE SEQUENCE [LARGE SCALE GENOMIC DNA]</scope>
</reference>
<reference evidence="2 3" key="1">
    <citation type="submission" date="2019-09" db="EMBL/GenBank/DDBJ databases">
        <authorList>
            <person name="Ou C."/>
        </authorList>
    </citation>
    <scope>NUCLEOTIDE SEQUENCE [LARGE SCALE GENOMIC DNA]</scope>
    <source>
        <strain evidence="2">S2</strain>
        <tissue evidence="2">Leaf</tissue>
    </source>
</reference>
<keyword evidence="3" id="KW-1185">Reference proteome</keyword>
<name>A0A5N5G7A0_9ROSA</name>
<sequence>MPLVRKYQLITTMTASMLDKSISRPCSRCAHIYVWVRRMINLDEGMVGGGEGGQFIEGWINEVAGEGGVGLEIVVVEIHYYKRIMEVMELGENLLLLKFSVELRLRHIGRHHRRVAHAYGGILGLWIPNVSIPYFTFLYVEKAFMNSSHKVLKSVMDLDERPTYHFITFHSSVKANISHIKGSLWWLYRAMAFLCYMIWLDESESEGIICESSHVGYRRKGLSGRTLVWLFGPCDCVVGRASAGDTSVGESRMRLGGYVSGSPCHLAPTMHVELVVECDFPRQAPRVHFRIVRTPRRLVGRSVSRRCPLMGQHVGIANQAILTPPTWVKRCCPDETRHSVEWEQLALTILGDDSLHPEWANSAEGVSI</sequence>
<organism evidence="2 3">
    <name type="scientific">Pyrus ussuriensis x Pyrus communis</name>
    <dbReference type="NCBI Taxonomy" id="2448454"/>
    <lineage>
        <taxon>Eukaryota</taxon>
        <taxon>Viridiplantae</taxon>
        <taxon>Streptophyta</taxon>
        <taxon>Embryophyta</taxon>
        <taxon>Tracheophyta</taxon>
        <taxon>Spermatophyta</taxon>
        <taxon>Magnoliopsida</taxon>
        <taxon>eudicotyledons</taxon>
        <taxon>Gunneridae</taxon>
        <taxon>Pentapetalae</taxon>
        <taxon>rosids</taxon>
        <taxon>fabids</taxon>
        <taxon>Rosales</taxon>
        <taxon>Rosaceae</taxon>
        <taxon>Amygdaloideae</taxon>
        <taxon>Maleae</taxon>
        <taxon>Pyrus</taxon>
    </lineage>
</organism>
<reference evidence="2 3" key="3">
    <citation type="submission" date="2019-11" db="EMBL/GenBank/DDBJ databases">
        <title>A de novo genome assembly of a pear dwarfing rootstock.</title>
        <authorList>
            <person name="Wang F."/>
            <person name="Wang J."/>
            <person name="Li S."/>
            <person name="Zhang Y."/>
            <person name="Fang M."/>
            <person name="Ma L."/>
            <person name="Zhao Y."/>
            <person name="Jiang S."/>
        </authorList>
    </citation>
    <scope>NUCLEOTIDE SEQUENCE [LARGE SCALE GENOMIC DNA]</scope>
    <source>
        <strain evidence="2">S2</strain>
        <tissue evidence="2">Leaf</tissue>
    </source>
</reference>
<protein>
    <submittedName>
        <fullName evidence="2">Uncharacterized protein</fullName>
    </submittedName>
</protein>
<keyword evidence="1" id="KW-0812">Transmembrane</keyword>